<evidence type="ECO:0000259" key="6">
    <source>
        <dbReference type="PROSITE" id="PS51194"/>
    </source>
</evidence>
<dbReference type="PROSITE" id="PS51194">
    <property type="entry name" value="HELICASE_CTER"/>
    <property type="match status" value="1"/>
</dbReference>
<dbReference type="EMBL" id="FOMX01000009">
    <property type="protein sequence ID" value="SFE14781.1"/>
    <property type="molecule type" value="Genomic_DNA"/>
</dbReference>
<dbReference type="InterPro" id="IPR038718">
    <property type="entry name" value="SNF2-like_sf"/>
</dbReference>
<dbReference type="AlphaFoldDB" id="A0A1I1Y5D1"/>
<dbReference type="GO" id="GO:0016787">
    <property type="term" value="F:hydrolase activity"/>
    <property type="evidence" value="ECO:0007669"/>
    <property type="project" value="UniProtKB-KW"/>
</dbReference>
<dbReference type="InterPro" id="IPR000330">
    <property type="entry name" value="SNF2_N"/>
</dbReference>
<feature type="domain" description="SWIM-type" evidence="4">
    <location>
        <begin position="104"/>
        <end position="138"/>
    </location>
</feature>
<keyword evidence="7" id="KW-0067">ATP-binding</keyword>
<keyword evidence="2" id="KW-0862">Zinc</keyword>
<dbReference type="Gene3D" id="3.40.50.300">
    <property type="entry name" value="P-loop containing nucleotide triphosphate hydrolases"/>
    <property type="match status" value="1"/>
</dbReference>
<dbReference type="Pfam" id="PF00271">
    <property type="entry name" value="Helicase_C"/>
    <property type="match status" value="1"/>
</dbReference>
<evidence type="ECO:0000256" key="2">
    <source>
        <dbReference type="PROSITE-ProRule" id="PRU00325"/>
    </source>
</evidence>
<dbReference type="GO" id="GO:0004386">
    <property type="term" value="F:helicase activity"/>
    <property type="evidence" value="ECO:0007669"/>
    <property type="project" value="UniProtKB-KW"/>
</dbReference>
<dbReference type="PANTHER" id="PTHR10799">
    <property type="entry name" value="SNF2/RAD54 HELICASE FAMILY"/>
    <property type="match status" value="1"/>
</dbReference>
<keyword evidence="8" id="KW-1185">Reference proteome</keyword>
<organism evidence="7 8">
    <name type="scientific">Nannocystis exedens</name>
    <dbReference type="NCBI Taxonomy" id="54"/>
    <lineage>
        <taxon>Bacteria</taxon>
        <taxon>Pseudomonadati</taxon>
        <taxon>Myxococcota</taxon>
        <taxon>Polyangia</taxon>
        <taxon>Nannocystales</taxon>
        <taxon>Nannocystaceae</taxon>
        <taxon>Nannocystis</taxon>
    </lineage>
</organism>
<dbReference type="GO" id="GO:0005524">
    <property type="term" value="F:ATP binding"/>
    <property type="evidence" value="ECO:0007669"/>
    <property type="project" value="InterPro"/>
</dbReference>
<proteinExistence type="predicted"/>
<dbReference type="SMART" id="SM00490">
    <property type="entry name" value="HELICc"/>
    <property type="match status" value="1"/>
</dbReference>
<keyword evidence="1" id="KW-0378">Hydrolase</keyword>
<dbReference type="PROSITE" id="PS50966">
    <property type="entry name" value="ZF_SWIM"/>
    <property type="match status" value="1"/>
</dbReference>
<dbReference type="Pfam" id="PF00176">
    <property type="entry name" value="SNF2-rel_dom"/>
    <property type="match status" value="1"/>
</dbReference>
<dbReference type="SMART" id="SM00487">
    <property type="entry name" value="DEXDc"/>
    <property type="match status" value="1"/>
</dbReference>
<evidence type="ECO:0000259" key="5">
    <source>
        <dbReference type="PROSITE" id="PS51192"/>
    </source>
</evidence>
<dbReference type="STRING" id="54.SAMN02745121_03177"/>
<dbReference type="Proteomes" id="UP000199400">
    <property type="component" value="Unassembled WGS sequence"/>
</dbReference>
<dbReference type="InterPro" id="IPR027417">
    <property type="entry name" value="P-loop_NTPase"/>
</dbReference>
<protein>
    <submittedName>
        <fullName evidence="7">Helicase conserved C-terminal domain-containing protein</fullName>
    </submittedName>
</protein>
<keyword evidence="7" id="KW-0547">Nucleotide-binding</keyword>
<dbReference type="InterPro" id="IPR049730">
    <property type="entry name" value="SNF2/RAD54-like_C"/>
</dbReference>
<keyword evidence="7" id="KW-0347">Helicase</keyword>
<dbReference type="CDD" id="cd18793">
    <property type="entry name" value="SF2_C_SNF"/>
    <property type="match status" value="1"/>
</dbReference>
<dbReference type="InterPro" id="IPR007527">
    <property type="entry name" value="Znf_SWIM"/>
</dbReference>
<feature type="compositionally biased region" description="Low complexity" evidence="3">
    <location>
        <begin position="298"/>
        <end position="308"/>
    </location>
</feature>
<feature type="region of interest" description="Disordered" evidence="3">
    <location>
        <begin position="275"/>
        <end position="322"/>
    </location>
</feature>
<feature type="compositionally biased region" description="Basic and acidic residues" evidence="3">
    <location>
        <begin position="282"/>
        <end position="296"/>
    </location>
</feature>
<dbReference type="Gene3D" id="3.40.50.10810">
    <property type="entry name" value="Tandem AAA-ATPase domain"/>
    <property type="match status" value="1"/>
</dbReference>
<accession>A0A1I1Y5D1</accession>
<feature type="domain" description="Helicase C-terminal" evidence="6">
    <location>
        <begin position="704"/>
        <end position="863"/>
    </location>
</feature>
<evidence type="ECO:0000313" key="7">
    <source>
        <dbReference type="EMBL" id="SFE14781.1"/>
    </source>
</evidence>
<dbReference type="SUPFAM" id="SSF52540">
    <property type="entry name" value="P-loop containing nucleoside triphosphate hydrolases"/>
    <property type="match status" value="2"/>
</dbReference>
<dbReference type="OrthoDB" id="9814088at2"/>
<evidence type="ECO:0000313" key="8">
    <source>
        <dbReference type="Proteomes" id="UP000199400"/>
    </source>
</evidence>
<dbReference type="GO" id="GO:0008270">
    <property type="term" value="F:zinc ion binding"/>
    <property type="evidence" value="ECO:0007669"/>
    <property type="project" value="UniProtKB-KW"/>
</dbReference>
<name>A0A1I1Y5D1_9BACT</name>
<keyword evidence="2" id="KW-0479">Metal-binding</keyword>
<keyword evidence="2" id="KW-0863">Zinc-finger</keyword>
<evidence type="ECO:0000256" key="3">
    <source>
        <dbReference type="SAM" id="MobiDB-lite"/>
    </source>
</evidence>
<dbReference type="PROSITE" id="PS51192">
    <property type="entry name" value="HELICASE_ATP_BIND_1"/>
    <property type="match status" value="1"/>
</dbReference>
<dbReference type="InterPro" id="IPR001650">
    <property type="entry name" value="Helicase_C-like"/>
</dbReference>
<evidence type="ECO:0000259" key="4">
    <source>
        <dbReference type="PROSITE" id="PS50966"/>
    </source>
</evidence>
<reference evidence="8" key="1">
    <citation type="submission" date="2016-10" db="EMBL/GenBank/DDBJ databases">
        <authorList>
            <person name="Varghese N."/>
            <person name="Submissions S."/>
        </authorList>
    </citation>
    <scope>NUCLEOTIDE SEQUENCE [LARGE SCALE GENOMIC DNA]</scope>
    <source>
        <strain evidence="8">ATCC 25963</strain>
    </source>
</reference>
<gene>
    <name evidence="7" type="ORF">SAMN02745121_03177</name>
</gene>
<dbReference type="InterPro" id="IPR014001">
    <property type="entry name" value="Helicase_ATP-bd"/>
</dbReference>
<evidence type="ECO:0000256" key="1">
    <source>
        <dbReference type="ARBA" id="ARBA00022801"/>
    </source>
</evidence>
<feature type="domain" description="Helicase ATP-binding" evidence="5">
    <location>
        <begin position="440"/>
        <end position="587"/>
    </location>
</feature>
<sequence>MAVTSAHSTDSATFVRADGVLTSHDRRTQERGAADASAKTRADRQDGAWYHRGRVFTELLEPLHRAATPAAWHRGLKLARLGAARVQACDAGGWVFAIARLAGSGVRAEVRWAWDAWRCDCGAGPACEHVVAAALVLHTAGGLLEQIGPQVAEALKLGYRLQSAGDKLVLRVVAVGAGGEVVQKGAIDADDPLLSAMPAGAEVLAIYPDIAEFVVARLVGAFDVTLDGAPIAVEAAPLRVSTGAAIEGRTFVQSKLALVGQVLRFVVRVEAADSAQSPADSPEAREPEKRTLEPRWEAPPAQDGQPDAAEPEVTFRAPSGAGETQVDAARVVQAWRSGQYALQADDGGLVWLPRDWLERYGPMLEQFVAARRADGKRPRWARTAAAALCEALQVPPPPELAGLAALSREEMWATLPAATLPADLTATLRDYQRRGVDWLSLLRDAGIGALLADDMGLGKTLQTLAAVRGRTLVVAPTSTLHNWLAEARRFRPGLRAALYHGPKRSLEPTADVTITSYAVLRLDRDKLSRETWDTVVLDEAHAIKEPTTATASAAFGLRAGWRVALSGTPVQNRLTELWSLCHFLNPGLLGQLREFVAGYGKAVEQGRAARTAELQARLRPFVLRRRKQEVAPELPPLTEIVLRCTLDAEERRVYDGLRVAAELELPKLQSGGGMLEALELLLRLRQAACHSALVPGQEATRSSKIELLLAQLSEVTAAGHRALVFSQWTSLLDLVEDALTAAELEHVRLDGATEDRAGVVARFQAEDGPPVMLISLKAGGTGLNLTAADYVYLLDPWWNPSIEDQAGARAHRIGQSRPVFLHRLIAEDTVEEKILELHARKRALAQATVDEGEVSSLGREELLELLR</sequence>